<dbReference type="PROSITE" id="PS51843">
    <property type="entry name" value="NR_LBD"/>
    <property type="match status" value="1"/>
</dbReference>
<evidence type="ECO:0000256" key="7">
    <source>
        <dbReference type="ARBA" id="ARBA00023163"/>
    </source>
</evidence>
<comment type="subcellular location">
    <subcellularLocation>
        <location evidence="1 10">Nucleus</location>
    </subcellularLocation>
</comment>
<feature type="domain" description="Nuclear receptor" evidence="12">
    <location>
        <begin position="262"/>
        <end position="337"/>
    </location>
</feature>
<dbReference type="EMBL" id="HACA01003221">
    <property type="protein sequence ID" value="CDW20582.1"/>
    <property type="molecule type" value="Transcribed_RNA"/>
</dbReference>
<feature type="region of interest" description="Disordered" evidence="11">
    <location>
        <begin position="222"/>
        <end position="241"/>
    </location>
</feature>
<evidence type="ECO:0000256" key="4">
    <source>
        <dbReference type="ARBA" id="ARBA00022833"/>
    </source>
</evidence>
<dbReference type="GO" id="GO:0043565">
    <property type="term" value="F:sequence-specific DNA binding"/>
    <property type="evidence" value="ECO:0007669"/>
    <property type="project" value="InterPro"/>
</dbReference>
<evidence type="ECO:0000259" key="12">
    <source>
        <dbReference type="PROSITE" id="PS51030"/>
    </source>
</evidence>
<dbReference type="InterPro" id="IPR000536">
    <property type="entry name" value="Nucl_hrmn_rcpt_lig-bd"/>
</dbReference>
<proteinExistence type="inferred from homology"/>
<evidence type="ECO:0000256" key="8">
    <source>
        <dbReference type="ARBA" id="ARBA00023170"/>
    </source>
</evidence>
<dbReference type="Gene3D" id="3.30.50.10">
    <property type="entry name" value="Erythroid Transcription Factor GATA-1, subunit A"/>
    <property type="match status" value="1"/>
</dbReference>
<evidence type="ECO:0000313" key="14">
    <source>
        <dbReference type="EMBL" id="CDW20582.1"/>
    </source>
</evidence>
<reference evidence="14" key="1">
    <citation type="submission" date="2014-05" db="EMBL/GenBank/DDBJ databases">
        <authorList>
            <person name="Chronopoulou M."/>
        </authorList>
    </citation>
    <scope>NUCLEOTIDE SEQUENCE</scope>
    <source>
        <tissue evidence="14">Whole organism</tissue>
    </source>
</reference>
<dbReference type="SUPFAM" id="SSF48508">
    <property type="entry name" value="Nuclear receptor ligand-binding domain"/>
    <property type="match status" value="1"/>
</dbReference>
<dbReference type="InterPro" id="IPR001628">
    <property type="entry name" value="Znf_hrmn_rcpt"/>
</dbReference>
<keyword evidence="7 10" id="KW-0804">Transcription</keyword>
<accession>A0A0K2T4S0</accession>
<feature type="domain" description="NR LBD" evidence="13">
    <location>
        <begin position="475"/>
        <end position="711"/>
    </location>
</feature>
<keyword evidence="3 10" id="KW-0863">Zinc-finger</keyword>
<keyword evidence="5 10" id="KW-0805">Transcription regulation</keyword>
<evidence type="ECO:0000259" key="13">
    <source>
        <dbReference type="PROSITE" id="PS51843"/>
    </source>
</evidence>
<keyword evidence="8 10" id="KW-0675">Receptor</keyword>
<evidence type="ECO:0000256" key="9">
    <source>
        <dbReference type="ARBA" id="ARBA00023242"/>
    </source>
</evidence>
<feature type="compositionally biased region" description="Low complexity" evidence="11">
    <location>
        <begin position="222"/>
        <end position="232"/>
    </location>
</feature>
<protein>
    <submittedName>
        <fullName evidence="14">Uncharacterized protein</fullName>
    </submittedName>
</protein>
<dbReference type="Gene3D" id="1.10.565.10">
    <property type="entry name" value="Retinoid X Receptor"/>
    <property type="match status" value="1"/>
</dbReference>
<feature type="compositionally biased region" description="Low complexity" evidence="11">
    <location>
        <begin position="181"/>
        <end position="203"/>
    </location>
</feature>
<dbReference type="OrthoDB" id="40902at2759"/>
<keyword evidence="9 10" id="KW-0539">Nucleus</keyword>
<evidence type="ECO:0000256" key="1">
    <source>
        <dbReference type="ARBA" id="ARBA00004123"/>
    </source>
</evidence>
<comment type="similarity">
    <text evidence="10">Belongs to the nuclear hormone receptor family.</text>
</comment>
<dbReference type="GO" id="GO:0003700">
    <property type="term" value="F:DNA-binding transcription factor activity"/>
    <property type="evidence" value="ECO:0007669"/>
    <property type="project" value="InterPro"/>
</dbReference>
<dbReference type="AlphaFoldDB" id="A0A0K2T4S0"/>
<dbReference type="SMART" id="SM00430">
    <property type="entry name" value="HOLI"/>
    <property type="match status" value="1"/>
</dbReference>
<keyword evidence="2 10" id="KW-0479">Metal-binding</keyword>
<evidence type="ECO:0000256" key="5">
    <source>
        <dbReference type="ARBA" id="ARBA00023015"/>
    </source>
</evidence>
<dbReference type="GO" id="GO:0008270">
    <property type="term" value="F:zinc ion binding"/>
    <property type="evidence" value="ECO:0007669"/>
    <property type="project" value="UniProtKB-KW"/>
</dbReference>
<dbReference type="PRINTS" id="PR00398">
    <property type="entry name" value="STRDHORMONER"/>
</dbReference>
<sequence length="748" mass="80370">MTTPHRRSTLKIGGRDDEEEYSSSVMLGSLLRGILPDLISTTTNNVNNSDSTVSGGPNNPGTSTPPAHFLLPPPRGLIVNPAAYLAASPFLYGNSALSYAREWQAKLKELQDAKVVAATVAALNSSSQAAQEHLLSKLPSSPSCGNSSNTNSNNSGGSPPSASLFESLKETSIQKGRSSPKKSSPPLSFTTAASNSNNSNNILSSLNRKSTELMKMDSNGALNLASSASPSPTDSGGGNNLIMAGGGGSVGRNGGSTQAFGIEACVVCGDRASGRHYGAISCEGCKGFFKRSIRKQLGYQCRGNKDCEVTKHHRNRCQYCRLQKCLAMGMRSDSPRVSAVQSERRPIVPANVSNAVTAALAENISISNAKNSSPVYHIYDSPTLLSRNSLGPSSDSILSSHDTNVKAASTIVLGSGGIGSGGIGDEDNTSTDAGSLNGDYSHLDASHVLAAREKSLISRAMDVMTKTICEDEEEEPNEDINNSSIDESETIIQDSLVNFKLSTPSPTPFYLNVHFICETASRLLFLSVHWVRTIPCFGQLSYESQVGLVRNSWSDIFVLGMSQCSKSMNLQSILTAIVSHLQTSVSQERLSATRVRQVTSTICKVQEYVRTMSKMCITDHEYAYLKAISLFGADQVGISSGKKIDKLRQKTVSELKEYCTLQDDENRFSNLLLRLSPLRSLQPDILEELFFAGLIGNVQIDSVVPYILKMEASEYQSQFVKKMEVDEPGDESSSKLENNHSSSTPVSL</sequence>
<evidence type="ECO:0000256" key="2">
    <source>
        <dbReference type="ARBA" id="ARBA00022723"/>
    </source>
</evidence>
<dbReference type="GO" id="GO:0005634">
    <property type="term" value="C:nucleus"/>
    <property type="evidence" value="ECO:0007669"/>
    <property type="project" value="UniProtKB-SubCell"/>
</dbReference>
<feature type="region of interest" description="Disordered" evidence="11">
    <location>
        <begin position="43"/>
        <end position="69"/>
    </location>
</feature>
<keyword evidence="4 10" id="KW-0862">Zinc</keyword>
<feature type="compositionally biased region" description="Low complexity" evidence="11">
    <location>
        <begin position="43"/>
        <end position="66"/>
    </location>
</feature>
<dbReference type="PRINTS" id="PR00047">
    <property type="entry name" value="STROIDFINGER"/>
</dbReference>
<dbReference type="PROSITE" id="PS51030">
    <property type="entry name" value="NUCLEAR_REC_DBD_2"/>
    <property type="match status" value="1"/>
</dbReference>
<dbReference type="PANTHER" id="PTHR24083">
    <property type="entry name" value="NUCLEAR HORMONE RECEPTOR"/>
    <property type="match status" value="1"/>
</dbReference>
<evidence type="ECO:0000256" key="3">
    <source>
        <dbReference type="ARBA" id="ARBA00022771"/>
    </source>
</evidence>
<dbReference type="InterPro" id="IPR013088">
    <property type="entry name" value="Znf_NHR/GATA"/>
</dbReference>
<evidence type="ECO:0000256" key="10">
    <source>
        <dbReference type="RuleBase" id="RU004334"/>
    </source>
</evidence>
<feature type="compositionally biased region" description="Low complexity" evidence="11">
    <location>
        <begin position="139"/>
        <end position="163"/>
    </location>
</feature>
<dbReference type="InterPro" id="IPR050274">
    <property type="entry name" value="Nuclear_hormone_rcpt_NR2"/>
</dbReference>
<name>A0A0K2T4S0_LEPSM</name>
<dbReference type="Pfam" id="PF00104">
    <property type="entry name" value="Hormone_recep"/>
    <property type="match status" value="1"/>
</dbReference>
<evidence type="ECO:0000256" key="11">
    <source>
        <dbReference type="SAM" id="MobiDB-lite"/>
    </source>
</evidence>
<feature type="compositionally biased region" description="Low complexity" evidence="11">
    <location>
        <begin position="739"/>
        <end position="748"/>
    </location>
</feature>
<dbReference type="SMART" id="SM00399">
    <property type="entry name" value="ZnF_C4"/>
    <property type="match status" value="1"/>
</dbReference>
<feature type="region of interest" description="Disordered" evidence="11">
    <location>
        <begin position="133"/>
        <end position="203"/>
    </location>
</feature>
<dbReference type="FunFam" id="3.30.50.10:FF:000015">
    <property type="entry name" value="Nuclear receptor subfamily 2, group C, member 1"/>
    <property type="match status" value="1"/>
</dbReference>
<feature type="region of interest" description="Disordered" evidence="11">
    <location>
        <begin position="721"/>
        <end position="748"/>
    </location>
</feature>
<dbReference type="Pfam" id="PF00105">
    <property type="entry name" value="zf-C4"/>
    <property type="match status" value="1"/>
</dbReference>
<dbReference type="InterPro" id="IPR001723">
    <property type="entry name" value="Nuclear_hrmn_rcpt"/>
</dbReference>
<dbReference type="PROSITE" id="PS00031">
    <property type="entry name" value="NUCLEAR_REC_DBD_1"/>
    <property type="match status" value="1"/>
</dbReference>
<dbReference type="FunFam" id="1.10.565.10:FF:000041">
    <property type="entry name" value="Nuclear hormone receptor HR78"/>
    <property type="match status" value="1"/>
</dbReference>
<dbReference type="SUPFAM" id="SSF57716">
    <property type="entry name" value="Glucocorticoid receptor-like (DNA-binding domain)"/>
    <property type="match status" value="1"/>
</dbReference>
<organism evidence="14">
    <name type="scientific">Lepeophtheirus salmonis</name>
    <name type="common">Salmon louse</name>
    <name type="synonym">Caligus salmonis</name>
    <dbReference type="NCBI Taxonomy" id="72036"/>
    <lineage>
        <taxon>Eukaryota</taxon>
        <taxon>Metazoa</taxon>
        <taxon>Ecdysozoa</taxon>
        <taxon>Arthropoda</taxon>
        <taxon>Crustacea</taxon>
        <taxon>Multicrustacea</taxon>
        <taxon>Hexanauplia</taxon>
        <taxon>Copepoda</taxon>
        <taxon>Siphonostomatoida</taxon>
        <taxon>Caligidae</taxon>
        <taxon>Lepeophtheirus</taxon>
    </lineage>
</organism>
<dbReference type="InterPro" id="IPR035500">
    <property type="entry name" value="NHR-like_dom_sf"/>
</dbReference>
<evidence type="ECO:0000256" key="6">
    <source>
        <dbReference type="ARBA" id="ARBA00023125"/>
    </source>
</evidence>
<keyword evidence="6 10" id="KW-0238">DNA-binding</keyword>